<dbReference type="Gene3D" id="1.10.10.10">
    <property type="entry name" value="Winged helix-like DNA-binding domain superfamily/Winged helix DNA-binding domain"/>
    <property type="match status" value="1"/>
</dbReference>
<dbReference type="PANTHER" id="PTHR37296">
    <property type="entry name" value="CONSERVED VIRULENCE FACTOR B"/>
    <property type="match status" value="1"/>
</dbReference>
<dbReference type="SUPFAM" id="SSF50249">
    <property type="entry name" value="Nucleic acid-binding proteins"/>
    <property type="match status" value="1"/>
</dbReference>
<sequence length="238" mass="27388">MTQFYPFAQKDQYGWATVTEVRRDLGVFVDIGLNDKDVVVSLDDLPLEKDQWPKKDDRLLVRLETDDKERIWAKMAEEDVFEQLAANFPAHLENKNMSGTVYRNYEVGSFVITDQYYLAFVHKSEMFRPLRLGQKIKARVIGVSQYGRLNLSVLPRGFEEIDDDAQMILVSLRREATKTLPFYDKSDAQEIKNHFGISKSAFKRALGHLLKNKLITEDKDAGTISLVEKDESDTDDEG</sequence>
<proteinExistence type="predicted"/>
<dbReference type="Pfam" id="PF21543">
    <property type="entry name" value="CvfB_2nd"/>
    <property type="match status" value="1"/>
</dbReference>
<dbReference type="InterPro" id="IPR012340">
    <property type="entry name" value="NA-bd_OB-fold"/>
</dbReference>
<protein>
    <recommendedName>
        <fullName evidence="1">S1 motif domain-containing protein</fullName>
    </recommendedName>
</protein>
<dbReference type="InterPro" id="IPR003029">
    <property type="entry name" value="S1_domain"/>
</dbReference>
<gene>
    <name evidence="2" type="ORF">HMPREF9209_1082</name>
</gene>
<organism evidence="2 3">
    <name type="scientific">Lactobacillus gasseri 224-1</name>
    <dbReference type="NCBI Taxonomy" id="679196"/>
    <lineage>
        <taxon>Bacteria</taxon>
        <taxon>Bacillati</taxon>
        <taxon>Bacillota</taxon>
        <taxon>Bacilli</taxon>
        <taxon>Lactobacillales</taxon>
        <taxon>Lactobacillaceae</taxon>
        <taxon>Lactobacillus</taxon>
    </lineage>
</organism>
<dbReference type="EMBL" id="ADFT01000018">
    <property type="protein sequence ID" value="EFB62443.1"/>
    <property type="molecule type" value="Genomic_DNA"/>
</dbReference>
<name>D1YJH4_LACGS</name>
<comment type="caution">
    <text evidence="2">The sequence shown here is derived from an EMBL/GenBank/DDBJ whole genome shotgun (WGS) entry which is preliminary data.</text>
</comment>
<dbReference type="SMART" id="SM00316">
    <property type="entry name" value="S1"/>
    <property type="match status" value="2"/>
</dbReference>
<accession>D1YJH4</accession>
<dbReference type="Proteomes" id="UP000003684">
    <property type="component" value="Unassembled WGS sequence"/>
</dbReference>
<dbReference type="InterPro" id="IPR040764">
    <property type="entry name" value="CvfB_WH"/>
</dbReference>
<dbReference type="InterPro" id="IPR036388">
    <property type="entry name" value="WH-like_DNA-bd_sf"/>
</dbReference>
<dbReference type="GO" id="GO:0003676">
    <property type="term" value="F:nucleic acid binding"/>
    <property type="evidence" value="ECO:0007669"/>
    <property type="project" value="InterPro"/>
</dbReference>
<dbReference type="Pfam" id="PF21191">
    <property type="entry name" value="CvfB_1st"/>
    <property type="match status" value="1"/>
</dbReference>
<dbReference type="InterPro" id="IPR048588">
    <property type="entry name" value="CvfB_S1_2nd"/>
</dbReference>
<evidence type="ECO:0000313" key="3">
    <source>
        <dbReference type="Proteomes" id="UP000003684"/>
    </source>
</evidence>
<dbReference type="AlphaFoldDB" id="D1YJH4"/>
<reference evidence="2 3" key="1">
    <citation type="submission" date="2009-12" db="EMBL/GenBank/DDBJ databases">
        <title>Genome Sequence of Lactobacillus gasseri 224-1.</title>
        <authorList>
            <person name="Durkin A.S."/>
            <person name="Madupu R."/>
            <person name="Torralba M."/>
            <person name="Methe B."/>
            <person name="Sutton G."/>
            <person name="Strausberg R.L."/>
            <person name="Nelson K.E."/>
        </authorList>
    </citation>
    <scope>NUCLEOTIDE SEQUENCE [LARGE SCALE GENOMIC DNA]</scope>
    <source>
        <strain evidence="2 3">224-1</strain>
    </source>
</reference>
<dbReference type="InterPro" id="IPR014464">
    <property type="entry name" value="CvfB_fam"/>
</dbReference>
<dbReference type="PROSITE" id="PS50126">
    <property type="entry name" value="S1"/>
    <property type="match status" value="1"/>
</dbReference>
<dbReference type="Gene3D" id="2.40.50.140">
    <property type="entry name" value="Nucleic acid-binding proteins"/>
    <property type="match status" value="2"/>
</dbReference>
<evidence type="ECO:0000313" key="2">
    <source>
        <dbReference type="EMBL" id="EFB62443.1"/>
    </source>
</evidence>
<evidence type="ECO:0000259" key="1">
    <source>
        <dbReference type="PROSITE" id="PS50126"/>
    </source>
</evidence>
<dbReference type="PIRSF" id="PIRSF012524">
    <property type="entry name" value="YitL_S1"/>
    <property type="match status" value="1"/>
</dbReference>
<dbReference type="PANTHER" id="PTHR37296:SF1">
    <property type="entry name" value="CONSERVED VIRULENCE FACTOR B"/>
    <property type="match status" value="1"/>
</dbReference>
<feature type="domain" description="S1 motif" evidence="1">
    <location>
        <begin position="94"/>
        <end position="154"/>
    </location>
</feature>
<dbReference type="Pfam" id="PF17783">
    <property type="entry name" value="WHD_CvfB"/>
    <property type="match status" value="1"/>
</dbReference>
<dbReference type="InterPro" id="IPR048587">
    <property type="entry name" value="CvfB_S1_3rd"/>
</dbReference>